<dbReference type="InterPro" id="IPR052155">
    <property type="entry name" value="Biofilm_reg_signaling"/>
</dbReference>
<dbReference type="PROSITE" id="PS50883">
    <property type="entry name" value="EAL"/>
    <property type="match status" value="1"/>
</dbReference>
<dbReference type="Gene3D" id="2.10.70.100">
    <property type="match status" value="1"/>
</dbReference>
<dbReference type="Pfam" id="PF08447">
    <property type="entry name" value="PAS_3"/>
    <property type="match status" value="1"/>
</dbReference>
<gene>
    <name evidence="4" type="primary">cph2_1</name>
    <name evidence="4" type="ORF">A6302_00705</name>
</gene>
<dbReference type="CDD" id="cd01948">
    <property type="entry name" value="EAL"/>
    <property type="match status" value="1"/>
</dbReference>
<dbReference type="Gene3D" id="3.30.450.40">
    <property type="match status" value="1"/>
</dbReference>
<dbReference type="EMBL" id="MCRJ01000010">
    <property type="protein sequence ID" value="ODN71972.1"/>
    <property type="molecule type" value="Genomic_DNA"/>
</dbReference>
<dbReference type="SMART" id="SM00052">
    <property type="entry name" value="EAL"/>
    <property type="match status" value="1"/>
</dbReference>
<evidence type="ECO:0000259" key="1">
    <source>
        <dbReference type="PROSITE" id="PS50113"/>
    </source>
</evidence>
<dbReference type="PROSITE" id="PS50113">
    <property type="entry name" value="PAC"/>
    <property type="match status" value="1"/>
</dbReference>
<evidence type="ECO:0000259" key="3">
    <source>
        <dbReference type="PROSITE" id="PS50887"/>
    </source>
</evidence>
<dbReference type="InterPro" id="IPR000014">
    <property type="entry name" value="PAS"/>
</dbReference>
<dbReference type="InterPro" id="IPR035965">
    <property type="entry name" value="PAS-like_dom_sf"/>
</dbReference>
<dbReference type="AlphaFoldDB" id="A0A1E3H6M7"/>
<dbReference type="PANTHER" id="PTHR44757:SF2">
    <property type="entry name" value="BIOFILM ARCHITECTURE MAINTENANCE PROTEIN MBAA"/>
    <property type="match status" value="1"/>
</dbReference>
<protein>
    <submittedName>
        <fullName evidence="4">Phytochrome-like protein cph2</fullName>
    </submittedName>
</protein>
<dbReference type="SUPFAM" id="SSF55785">
    <property type="entry name" value="PYP-like sensor domain (PAS domain)"/>
    <property type="match status" value="1"/>
</dbReference>
<dbReference type="InterPro" id="IPR043128">
    <property type="entry name" value="Rev_trsase/Diguanyl_cyclase"/>
</dbReference>
<dbReference type="PATRIC" id="fig|1439726.3.peg.742"/>
<evidence type="ECO:0000259" key="2">
    <source>
        <dbReference type="PROSITE" id="PS50883"/>
    </source>
</evidence>
<dbReference type="Pfam" id="PF01590">
    <property type="entry name" value="GAF"/>
    <property type="match status" value="1"/>
</dbReference>
<dbReference type="InterPro" id="IPR029787">
    <property type="entry name" value="Nucleotide_cyclase"/>
</dbReference>
<reference evidence="4 5" key="1">
    <citation type="submission" date="2016-07" db="EMBL/GenBank/DDBJ databases">
        <title>Draft Genome Sequence of Methylobrevis pamukkalensis PK2.</title>
        <authorList>
            <person name="Vasilenko O.V."/>
            <person name="Doronina N.V."/>
            <person name="Shmareva M.N."/>
            <person name="Tarlachkov S.V."/>
            <person name="Mustakhimov I."/>
            <person name="Trotsenko Y.A."/>
        </authorList>
    </citation>
    <scope>NUCLEOTIDE SEQUENCE [LARGE SCALE GENOMIC DNA]</scope>
    <source>
        <strain evidence="4 5">PK2</strain>
    </source>
</reference>
<dbReference type="Gene3D" id="3.30.450.20">
    <property type="entry name" value="PAS domain"/>
    <property type="match status" value="1"/>
</dbReference>
<dbReference type="NCBIfam" id="TIGR00254">
    <property type="entry name" value="GGDEF"/>
    <property type="match status" value="1"/>
</dbReference>
<evidence type="ECO:0000313" key="5">
    <source>
        <dbReference type="Proteomes" id="UP000094622"/>
    </source>
</evidence>
<sequence length="806" mass="88504">MQPDSAQELNRNVARRGTVARWPATRARLTMHSSAAGLLDANQNRTGAMHPVPEKETERLEALDLLGLSRIGSAEFDAIVELARSLTGATAAAISIVDRDRQWFKARCGLDLDSTPRDSALCAHTIMRDEPLVIADTMAHPEFGGPAIAKFTGMRTYVGVPLLESPGVAYGALCILDREVREVTEAQIAALQQLALVTVNLLRRSRESYRLTATLELVEEQRRDLKLKQRRFEQTERQAKVGGFEMDLTTGRILWSDEVYRIVGLPVGTAMDRHNILACYAPEERARVEKRLGGALEACTGIDDIFRVITPDGQEKWVHIISEIEVVDGQPRRLFGIIQDISTRHSVEEQLRHAADTDLLTGLPNRSCFSREIAARLAEPERRTGLLLLDLDHFKQINDTLGHGTGDILLTVVSARLAAAAAAVGVACRIGGDEFAVILDDVASAEEMQRIAVRLVAAAGRQVDADGHSLVPRLTVGGALAGPDGRDSETLCQNADFALYHAKETLRGGYVHFRENLRSTMTRRINTIREVGNALSEGRVLAWYQPLVRLDTAEIVGLEALARMRRPDGWIVAAGEFQAAMGDPQVACRLTGQILSSVARDVRGWLDAGIPFQHVGLNVGAPDFLRGDLENRIVDAFGEAGTPLDHIILEVTENVLMDEGEHKVVATIEALRRRGVRIALDDFGTGFASLTHLRSFPVDIIKLDKSFVTDMLTDPSSLAIVELVIDLATKLHMRVVAEGVETDEQSARLLDLGCRLGQGYRYARPASAEATGHLLEFFAQRTGRRARDIRLPLDDMAGTRGFGRRT</sequence>
<dbReference type="InterPro" id="IPR035919">
    <property type="entry name" value="EAL_sf"/>
</dbReference>
<dbReference type="Proteomes" id="UP000094622">
    <property type="component" value="Unassembled WGS sequence"/>
</dbReference>
<dbReference type="CDD" id="cd01949">
    <property type="entry name" value="GGDEF"/>
    <property type="match status" value="1"/>
</dbReference>
<dbReference type="Pfam" id="PF00563">
    <property type="entry name" value="EAL"/>
    <property type="match status" value="1"/>
</dbReference>
<feature type="domain" description="PAC" evidence="1">
    <location>
        <begin position="302"/>
        <end position="353"/>
    </location>
</feature>
<dbReference type="InterPro" id="IPR003018">
    <property type="entry name" value="GAF"/>
</dbReference>
<proteinExistence type="predicted"/>
<dbReference type="SMART" id="SM00267">
    <property type="entry name" value="GGDEF"/>
    <property type="match status" value="1"/>
</dbReference>
<evidence type="ECO:0000313" key="4">
    <source>
        <dbReference type="EMBL" id="ODN71972.1"/>
    </source>
</evidence>
<feature type="domain" description="EAL" evidence="2">
    <location>
        <begin position="524"/>
        <end position="779"/>
    </location>
</feature>
<dbReference type="InterPro" id="IPR013655">
    <property type="entry name" value="PAS_fold_3"/>
</dbReference>
<name>A0A1E3H6M7_9HYPH</name>
<dbReference type="Gene3D" id="3.30.70.270">
    <property type="match status" value="1"/>
</dbReference>
<accession>A0A1E3H6M7</accession>
<dbReference type="SUPFAM" id="SSF141868">
    <property type="entry name" value="EAL domain-like"/>
    <property type="match status" value="1"/>
</dbReference>
<organism evidence="4 5">
    <name type="scientific">Methylobrevis pamukkalensis</name>
    <dbReference type="NCBI Taxonomy" id="1439726"/>
    <lineage>
        <taxon>Bacteria</taxon>
        <taxon>Pseudomonadati</taxon>
        <taxon>Pseudomonadota</taxon>
        <taxon>Alphaproteobacteria</taxon>
        <taxon>Hyphomicrobiales</taxon>
        <taxon>Pleomorphomonadaceae</taxon>
        <taxon>Methylobrevis</taxon>
    </lineage>
</organism>
<dbReference type="InterPro" id="IPR000700">
    <property type="entry name" value="PAS-assoc_C"/>
</dbReference>
<dbReference type="InterPro" id="IPR000160">
    <property type="entry name" value="GGDEF_dom"/>
</dbReference>
<dbReference type="InterPro" id="IPR001633">
    <property type="entry name" value="EAL_dom"/>
</dbReference>
<dbReference type="PANTHER" id="PTHR44757">
    <property type="entry name" value="DIGUANYLATE CYCLASE DGCP"/>
    <property type="match status" value="1"/>
</dbReference>
<keyword evidence="5" id="KW-1185">Reference proteome</keyword>
<dbReference type="Gene3D" id="3.20.20.450">
    <property type="entry name" value="EAL domain"/>
    <property type="match status" value="1"/>
</dbReference>
<dbReference type="InterPro" id="IPR029016">
    <property type="entry name" value="GAF-like_dom_sf"/>
</dbReference>
<feature type="domain" description="GGDEF" evidence="3">
    <location>
        <begin position="382"/>
        <end position="515"/>
    </location>
</feature>
<dbReference type="NCBIfam" id="TIGR00229">
    <property type="entry name" value="sensory_box"/>
    <property type="match status" value="1"/>
</dbReference>
<dbReference type="PROSITE" id="PS50887">
    <property type="entry name" value="GGDEF"/>
    <property type="match status" value="1"/>
</dbReference>
<dbReference type="CDD" id="cd00130">
    <property type="entry name" value="PAS"/>
    <property type="match status" value="1"/>
</dbReference>
<dbReference type="SUPFAM" id="SSF55073">
    <property type="entry name" value="Nucleotide cyclase"/>
    <property type="match status" value="1"/>
</dbReference>
<dbReference type="SMART" id="SM00065">
    <property type="entry name" value="GAF"/>
    <property type="match status" value="1"/>
</dbReference>
<comment type="caution">
    <text evidence="4">The sequence shown here is derived from an EMBL/GenBank/DDBJ whole genome shotgun (WGS) entry which is preliminary data.</text>
</comment>
<dbReference type="OrthoDB" id="9814202at2"/>
<dbReference type="Pfam" id="PF00990">
    <property type="entry name" value="GGDEF"/>
    <property type="match status" value="1"/>
</dbReference>
<dbReference type="SUPFAM" id="SSF55781">
    <property type="entry name" value="GAF domain-like"/>
    <property type="match status" value="1"/>
</dbReference>